<organism evidence="2 3">
    <name type="scientific">Brassica napus</name>
    <name type="common">Rape</name>
    <dbReference type="NCBI Taxonomy" id="3708"/>
    <lineage>
        <taxon>Eukaryota</taxon>
        <taxon>Viridiplantae</taxon>
        <taxon>Streptophyta</taxon>
        <taxon>Embryophyta</taxon>
        <taxon>Tracheophyta</taxon>
        <taxon>Spermatophyta</taxon>
        <taxon>Magnoliopsida</taxon>
        <taxon>eudicotyledons</taxon>
        <taxon>Gunneridae</taxon>
        <taxon>Pentapetalae</taxon>
        <taxon>rosids</taxon>
        <taxon>malvids</taxon>
        <taxon>Brassicales</taxon>
        <taxon>Brassicaceae</taxon>
        <taxon>Brassiceae</taxon>
        <taxon>Brassica</taxon>
    </lineage>
</organism>
<feature type="compositionally biased region" description="Basic and acidic residues" evidence="1">
    <location>
        <begin position="90"/>
        <end position="99"/>
    </location>
</feature>
<dbReference type="EMBL" id="JAGKQM010000015">
    <property type="protein sequence ID" value="KAH0880684.1"/>
    <property type="molecule type" value="Genomic_DNA"/>
</dbReference>
<evidence type="ECO:0000313" key="3">
    <source>
        <dbReference type="Proteomes" id="UP000824890"/>
    </source>
</evidence>
<feature type="region of interest" description="Disordered" evidence="1">
    <location>
        <begin position="408"/>
        <end position="427"/>
    </location>
</feature>
<sequence>FRDTVIWHLVITFYAMGTKFLALCLSLCLILSSFYKVSCQDEGTTGLNLDLIEREYQASLQGNEGGDQISGQKNSTVTDNNTISLSLSKESVETTKDSADTSSQLGAVTDEVNKPSSMLDHIELEFQGKSRLSQINELKQAGSDGINKNDESKDDQELAAQRKKMLEEIEREFEAAAAGFEQFKIDDSTQGEDDEQSAMRKSMLEEIERDFEAATKGLEQLKADDLNGVNDAEHAARRQKMLEEIEREFEEATKGLEELRHSTSSTDDESRSARRQSMLDEIERDFEAATSGLKRLKINAYTVEDDDKEQATRRQSMLDAIEREFEAVTESFKQIDDLADNKDEGDESAMRQSMLDEIEREFEAATSSLKKLNLDDFIEGDDSAHNARRNSMLEAIEREFEAATKGLEELKASDSTQGTDDDEHSARRKSMLDAIEREFEECAYISYFLFNVSAATRGLAEIKNHEEQGNNNDLLPLFLSKPSEIKRKTCCPFLLTAETQRNSMLEEIEREFEAAAASAKAAEKDSAKNPPTISIVQKTGGFDSLLKPADGVCGCFNKDKEGLKADTDSSINLAEILAEKSKSQDSETSSLTTSLTNLVHTHRKETTSKVSTVLGSSVTSTTSESSATSETLESLKQTLKKLRGLTARDLVHHPNFDEIIEAGTRYEVLSSASIGYISLLAKYKTVIKEGLEASQRVHLARTRAKLLKETAVEKQRAVDAEFALAKSLAQEGDALSIKIFAIKKLLVKLEAEKVSVDLKFKSTETNLGRLLKEASQAYEEYHAAVRKAKDEQAAEEFALETTKRAEHIWVEFLSSLN</sequence>
<name>A0ABQ7ZKB5_BRANA</name>
<protein>
    <recommendedName>
        <fullName evidence="4">TSA1-like protein</fullName>
    </recommendedName>
</protein>
<dbReference type="Proteomes" id="UP000824890">
    <property type="component" value="Unassembled WGS sequence"/>
</dbReference>
<accession>A0ABQ7ZKB5</accession>
<feature type="region of interest" description="Disordered" evidence="1">
    <location>
        <begin position="88"/>
        <end position="109"/>
    </location>
</feature>
<evidence type="ECO:0000256" key="1">
    <source>
        <dbReference type="SAM" id="MobiDB-lite"/>
    </source>
</evidence>
<comment type="caution">
    <text evidence="2">The sequence shown here is derived from an EMBL/GenBank/DDBJ whole genome shotgun (WGS) entry which is preliminary data.</text>
</comment>
<feature type="region of interest" description="Disordered" evidence="1">
    <location>
        <begin position="254"/>
        <end position="276"/>
    </location>
</feature>
<keyword evidence="3" id="KW-1185">Reference proteome</keyword>
<evidence type="ECO:0000313" key="2">
    <source>
        <dbReference type="EMBL" id="KAH0880684.1"/>
    </source>
</evidence>
<proteinExistence type="predicted"/>
<gene>
    <name evidence="2" type="ORF">HID58_068078</name>
</gene>
<evidence type="ECO:0008006" key="4">
    <source>
        <dbReference type="Google" id="ProtNLM"/>
    </source>
</evidence>
<reference evidence="2 3" key="1">
    <citation type="submission" date="2021-05" db="EMBL/GenBank/DDBJ databases">
        <title>Genome Assembly of Synthetic Allotetraploid Brassica napus Reveals Homoeologous Exchanges between Subgenomes.</title>
        <authorList>
            <person name="Davis J.T."/>
        </authorList>
    </citation>
    <scope>NUCLEOTIDE SEQUENCE [LARGE SCALE GENOMIC DNA]</scope>
    <source>
        <strain evidence="3">cv. Da-Ae</strain>
        <tissue evidence="2">Seedling</tissue>
    </source>
</reference>
<feature type="non-terminal residue" evidence="2">
    <location>
        <position position="1"/>
    </location>
</feature>